<dbReference type="KEGG" id="mxa:MXAN_6332"/>
<feature type="compositionally biased region" description="Polar residues" evidence="1">
    <location>
        <begin position="37"/>
        <end position="50"/>
    </location>
</feature>
<dbReference type="EMBL" id="CP000113">
    <property type="protein sequence ID" value="ABF89360.1"/>
    <property type="molecule type" value="Genomic_DNA"/>
</dbReference>
<dbReference type="EnsemblBacteria" id="ABF89360">
    <property type="protein sequence ID" value="ABF89360"/>
    <property type="gene ID" value="MXAN_6332"/>
</dbReference>
<evidence type="ECO:0000313" key="3">
    <source>
        <dbReference type="Proteomes" id="UP000002402"/>
    </source>
</evidence>
<dbReference type="STRING" id="246197.MXAN_6332"/>
<organism evidence="2 3">
    <name type="scientific">Myxococcus xanthus (strain DK1622)</name>
    <dbReference type="NCBI Taxonomy" id="246197"/>
    <lineage>
        <taxon>Bacteria</taxon>
        <taxon>Pseudomonadati</taxon>
        <taxon>Myxococcota</taxon>
        <taxon>Myxococcia</taxon>
        <taxon>Myxococcales</taxon>
        <taxon>Cystobacterineae</taxon>
        <taxon>Myxococcaceae</taxon>
        <taxon>Myxococcus</taxon>
    </lineage>
</organism>
<feature type="compositionally biased region" description="Low complexity" evidence="1">
    <location>
        <begin position="111"/>
        <end position="127"/>
    </location>
</feature>
<feature type="region of interest" description="Disordered" evidence="1">
    <location>
        <begin position="37"/>
        <end position="60"/>
    </location>
</feature>
<gene>
    <name evidence="2" type="ordered locus">MXAN_6332</name>
</gene>
<feature type="region of interest" description="Disordered" evidence="1">
    <location>
        <begin position="101"/>
        <end position="127"/>
    </location>
</feature>
<evidence type="ECO:0008006" key="4">
    <source>
        <dbReference type="Google" id="ProtNLM"/>
    </source>
</evidence>
<feature type="compositionally biased region" description="Basic and acidic residues" evidence="1">
    <location>
        <begin position="51"/>
        <end position="60"/>
    </location>
</feature>
<keyword evidence="3" id="KW-1185">Reference proteome</keyword>
<dbReference type="AlphaFoldDB" id="Q1CYR6"/>
<evidence type="ECO:0000313" key="2">
    <source>
        <dbReference type="EMBL" id="ABF89360.1"/>
    </source>
</evidence>
<evidence type="ECO:0000256" key="1">
    <source>
        <dbReference type="SAM" id="MobiDB-lite"/>
    </source>
</evidence>
<sequence length="127" mass="13911">MRSSWPRSTRVEAEGVMVGTAAGPWLPVPPLWRWMTVSTSEGGGDTTMSRKTMDCRKAPSDTHCTLTISGEEDEVFQAAISHAVSAHGHEDSGELREMVRGMLEDEAPEASMGQPMSMQEPQQPSRH</sequence>
<accession>Q1CYR6</accession>
<dbReference type="Proteomes" id="UP000002402">
    <property type="component" value="Chromosome"/>
</dbReference>
<proteinExistence type="predicted"/>
<dbReference type="InterPro" id="IPR009409">
    <property type="entry name" value="DUF1059"/>
</dbReference>
<dbReference type="Pfam" id="PF06348">
    <property type="entry name" value="DUF1059"/>
    <property type="match status" value="1"/>
</dbReference>
<name>Q1CYR6_MYXXD</name>
<reference evidence="2 3" key="1">
    <citation type="journal article" date="2006" name="Proc. Natl. Acad. Sci. U.S.A.">
        <title>Evolution of sensory complexity recorded in a myxobacterial genome.</title>
        <authorList>
            <person name="Goldman B.S."/>
            <person name="Nierman W.C."/>
            <person name="Kaiser D."/>
            <person name="Slater S.C."/>
            <person name="Durkin A.S."/>
            <person name="Eisen J.A."/>
            <person name="Ronning C.M."/>
            <person name="Barbazuk W.B."/>
            <person name="Blanchard M."/>
            <person name="Field C."/>
            <person name="Halling C."/>
            <person name="Hinkle G."/>
            <person name="Iartchuk O."/>
            <person name="Kim H.S."/>
            <person name="Mackenzie C."/>
            <person name="Madupu R."/>
            <person name="Miller N."/>
            <person name="Shvartsbeyn A."/>
            <person name="Sullivan S.A."/>
            <person name="Vaudin M."/>
            <person name="Wiegand R."/>
            <person name="Kaplan H.B."/>
        </authorList>
    </citation>
    <scope>NUCLEOTIDE SEQUENCE [LARGE SCALE GENOMIC DNA]</scope>
    <source>
        <strain evidence="3">DK1622</strain>
    </source>
</reference>
<dbReference type="HOGENOM" id="CLU_1968164_0_0_7"/>
<protein>
    <recommendedName>
        <fullName evidence="4">DUF1059 domain-containing protein</fullName>
    </recommendedName>
</protein>